<dbReference type="OrthoDB" id="410307at2759"/>
<feature type="compositionally biased region" description="Polar residues" evidence="6">
    <location>
        <begin position="158"/>
        <end position="178"/>
    </location>
</feature>
<dbReference type="GO" id="GO:0003729">
    <property type="term" value="F:mRNA binding"/>
    <property type="evidence" value="ECO:0007669"/>
    <property type="project" value="InterPro"/>
</dbReference>
<feature type="zinc finger region" description="C3H1-type" evidence="5">
    <location>
        <begin position="573"/>
        <end position="601"/>
    </location>
</feature>
<feature type="region of interest" description="Disordered" evidence="6">
    <location>
        <begin position="1"/>
        <end position="34"/>
    </location>
</feature>
<dbReference type="Pfam" id="PF00642">
    <property type="entry name" value="zf-CCCH"/>
    <property type="match status" value="2"/>
</dbReference>
<dbReference type="AlphaFoldDB" id="A0A8H8CRU9"/>
<feature type="domain" description="C3H1-type" evidence="7">
    <location>
        <begin position="535"/>
        <end position="563"/>
    </location>
</feature>
<feature type="region of interest" description="Disordered" evidence="6">
    <location>
        <begin position="509"/>
        <end position="531"/>
    </location>
</feature>
<feature type="domain" description="C3H1-type" evidence="7">
    <location>
        <begin position="573"/>
        <end position="601"/>
    </location>
</feature>
<keyword evidence="1 5" id="KW-0479">Metal-binding</keyword>
<dbReference type="GO" id="GO:0008270">
    <property type="term" value="F:zinc ion binding"/>
    <property type="evidence" value="ECO:0007669"/>
    <property type="project" value="UniProtKB-KW"/>
</dbReference>
<protein>
    <recommendedName>
        <fullName evidence="7">C3H1-type domain-containing protein</fullName>
    </recommendedName>
</protein>
<dbReference type="InterPro" id="IPR036855">
    <property type="entry name" value="Znf_CCCH_sf"/>
</dbReference>
<evidence type="ECO:0000259" key="7">
    <source>
        <dbReference type="PROSITE" id="PS50103"/>
    </source>
</evidence>
<accession>A0A8H8CRU9</accession>
<sequence length="856" mass="92323">MHDTVTNSSTTTSRYSDPSNDLFSSVSTSSRPSALKDSFGWIYPLHSDLEPSFENWKPSTPDTTIRLNSGPQSLQKPDSFIMPSRTNAENTDKASLVNGSRRWRVNSSGQLVDAGAESASWELADQIGRLKIGDVTADPVDSRVSLRTPPKTKIASGAVTQLAESSPLDSSSNTSVGSSPHVPDHQIAHSRGSSADTTISSSRDSIAGNALLSHPPLKGAPTPEAKERPHSFSGGLSTADLRRLQQAGDADHDRQVQQQQWAQNQYREHNAELSYPSLANQVQRPTFPTDMFHYPPNPQLLQQTDRDREAPQLDYNSQQQRNFGPVAPHITSGLVMNPMNGAAPPPPPFVQGRPNNPIPTVNYRQTPRSFPQQGPTPAGLGYGGAHHTSHLSLGNTQQLYEMMLPGPPSHENHHPAVTRVQQQHNVFRGTHHHSASDPSALRDVNTLQLLNNAMQPYNPNMFQPGLPPSTMPIYPNQFYAAPELAVQQVAMARLQAQYTGSYSVGTTTPNLEEIGSPTSSSGQTGPSANNRKLGLYKTELCRSWEEKGSCRYGAKCQFAHGEEELRRVSRHPKYKTEICKTFWVSGSCPYGKRCCFIHTELTPAPAAGGPVENTPPQPQADHRKRSDSDPDTSSSVSLLARISQRNPTDPPSNVASTPVEVNPTNTFQPGRPNSLRVDTSALEGASIKQNKSAYPSFGVVSHGIVLPNPEHISARSPAPVTAGPDLGRHNLARMEIVGFPNHQKKNSTSSSTSASNPRHSFSGTEGDFSASPPTSGHAFGSDSPQPGATVPTRVNGHVRAGSAGNWGSISRSNLSTSTSAYPHGSNAAGEIMSSNSPWSTTELSIGATRLHEKNWA</sequence>
<feature type="region of interest" description="Disordered" evidence="6">
    <location>
        <begin position="605"/>
        <end position="675"/>
    </location>
</feature>
<reference evidence="8" key="1">
    <citation type="submission" date="2021-02" db="EMBL/GenBank/DDBJ databases">
        <title>Psilocybe cubensis genome.</title>
        <authorList>
            <person name="Mckernan K.J."/>
            <person name="Crawford S."/>
            <person name="Trippe A."/>
            <person name="Kane L.T."/>
            <person name="Mclaughlin S."/>
        </authorList>
    </citation>
    <scope>NUCLEOTIDE SEQUENCE [LARGE SCALE GENOMIC DNA]</scope>
    <source>
        <strain evidence="8">MGC-MH-2018</strain>
    </source>
</reference>
<evidence type="ECO:0000256" key="6">
    <source>
        <dbReference type="SAM" id="MobiDB-lite"/>
    </source>
</evidence>
<dbReference type="EMBL" id="JAFIQS010000001">
    <property type="protein sequence ID" value="KAG5174514.1"/>
    <property type="molecule type" value="Genomic_DNA"/>
</dbReference>
<feature type="compositionally biased region" description="Polar residues" evidence="6">
    <location>
        <begin position="643"/>
        <end position="656"/>
    </location>
</feature>
<dbReference type="PANTHER" id="PTHR12547:SF18">
    <property type="entry name" value="PROTEIN TIS11"/>
    <property type="match status" value="1"/>
</dbReference>
<keyword evidence="3 5" id="KW-0863">Zinc-finger</keyword>
<feature type="region of interest" description="Disordered" evidence="6">
    <location>
        <begin position="69"/>
        <end position="93"/>
    </location>
</feature>
<dbReference type="PANTHER" id="PTHR12547">
    <property type="entry name" value="CCCH ZINC FINGER/TIS11-RELATED"/>
    <property type="match status" value="1"/>
</dbReference>
<name>A0A8H8CRU9_PSICU</name>
<evidence type="ECO:0000256" key="4">
    <source>
        <dbReference type="ARBA" id="ARBA00022833"/>
    </source>
</evidence>
<feature type="region of interest" description="Disordered" evidence="6">
    <location>
        <begin position="141"/>
        <end position="236"/>
    </location>
</feature>
<evidence type="ECO:0000313" key="8">
    <source>
        <dbReference type="EMBL" id="KAG5174514.1"/>
    </source>
</evidence>
<dbReference type="FunFam" id="4.10.1000.10:FF:000002">
    <property type="entry name" value="Zinc finger protein 36, C3H1 type-like 1"/>
    <property type="match status" value="1"/>
</dbReference>
<proteinExistence type="predicted"/>
<comment type="caution">
    <text evidence="8">The sequence shown here is derived from an EMBL/GenBank/DDBJ whole genome shotgun (WGS) entry which is preliminary data.</text>
</comment>
<dbReference type="InterPro" id="IPR045877">
    <property type="entry name" value="ZFP36-like"/>
</dbReference>
<keyword evidence="2" id="KW-0677">Repeat</keyword>
<feature type="region of interest" description="Disordered" evidence="6">
    <location>
        <begin position="740"/>
        <end position="810"/>
    </location>
</feature>
<feature type="compositionally biased region" description="Low complexity" evidence="6">
    <location>
        <begin position="515"/>
        <end position="527"/>
    </location>
</feature>
<evidence type="ECO:0000256" key="2">
    <source>
        <dbReference type="ARBA" id="ARBA00022737"/>
    </source>
</evidence>
<keyword evidence="4 5" id="KW-0862">Zinc</keyword>
<dbReference type="SUPFAM" id="SSF90229">
    <property type="entry name" value="CCCH zinc finger"/>
    <property type="match status" value="2"/>
</dbReference>
<dbReference type="FunFam" id="4.10.1000.10:FF:000001">
    <property type="entry name" value="zinc finger CCCH domain-containing protein 15-like"/>
    <property type="match status" value="1"/>
</dbReference>
<evidence type="ECO:0000256" key="5">
    <source>
        <dbReference type="PROSITE-ProRule" id="PRU00723"/>
    </source>
</evidence>
<feature type="zinc finger region" description="C3H1-type" evidence="5">
    <location>
        <begin position="535"/>
        <end position="563"/>
    </location>
</feature>
<evidence type="ECO:0000256" key="3">
    <source>
        <dbReference type="ARBA" id="ARBA00022771"/>
    </source>
</evidence>
<dbReference type="Gene3D" id="4.10.1000.10">
    <property type="entry name" value="Zinc finger, CCCH-type"/>
    <property type="match status" value="2"/>
</dbReference>
<organism evidence="8">
    <name type="scientific">Psilocybe cubensis</name>
    <name type="common">Psychedelic mushroom</name>
    <name type="synonym">Stropharia cubensis</name>
    <dbReference type="NCBI Taxonomy" id="181762"/>
    <lineage>
        <taxon>Eukaryota</taxon>
        <taxon>Fungi</taxon>
        <taxon>Dikarya</taxon>
        <taxon>Basidiomycota</taxon>
        <taxon>Agaricomycotina</taxon>
        <taxon>Agaricomycetes</taxon>
        <taxon>Agaricomycetidae</taxon>
        <taxon>Agaricales</taxon>
        <taxon>Agaricineae</taxon>
        <taxon>Strophariaceae</taxon>
        <taxon>Psilocybe</taxon>
    </lineage>
</organism>
<dbReference type="PROSITE" id="PS50103">
    <property type="entry name" value="ZF_C3H1"/>
    <property type="match status" value="2"/>
</dbReference>
<dbReference type="SMART" id="SM00356">
    <property type="entry name" value="ZnF_C3H1"/>
    <property type="match status" value="2"/>
</dbReference>
<gene>
    <name evidence="8" type="ORF">JR316_001175</name>
</gene>
<feature type="compositionally biased region" description="Polar residues" evidence="6">
    <location>
        <begin position="191"/>
        <end position="204"/>
    </location>
</feature>
<evidence type="ECO:0000256" key="1">
    <source>
        <dbReference type="ARBA" id="ARBA00022723"/>
    </source>
</evidence>
<dbReference type="InterPro" id="IPR000571">
    <property type="entry name" value="Znf_CCCH"/>
</dbReference>
<feature type="compositionally biased region" description="Polar residues" evidence="6">
    <location>
        <begin position="1"/>
        <end position="32"/>
    </location>
</feature>